<proteinExistence type="predicted"/>
<name>A0A9Q9J423_9LACO</name>
<sequence length="147" mass="17429">MICSICNKYYCIKYKDNVDICYECRQNIENKLPNNRLNINDILQFSGVTQIEKYVDNDGKDRYLKIKYKRIKFSYFKCDECNKWFIKLKISVNHTYEIVRNSGVVFCSNKCRLKNLYKNSVHHCQNCGLEIGSAFARCKSCGYRNSH</sequence>
<reference evidence="1" key="1">
    <citation type="submission" date="2022-09" db="EMBL/GenBank/DDBJ databases">
        <title>Complete genome of Ligilactobacillus agilis AM_LB6, isolated from chicken feces.</title>
        <authorList>
            <person name="den Bakker H.C."/>
            <person name="Mann A."/>
        </authorList>
    </citation>
    <scope>NUCLEOTIDE SEQUENCE</scope>
    <source>
        <strain evidence="1">AM_LB6</strain>
    </source>
</reference>
<dbReference type="RefSeq" id="WP_260974320.1">
    <property type="nucleotide sequence ID" value="NZ_CP104396.1"/>
</dbReference>
<organism evidence="1 2">
    <name type="scientific">Ligilactobacillus agilis</name>
    <dbReference type="NCBI Taxonomy" id="1601"/>
    <lineage>
        <taxon>Bacteria</taxon>
        <taxon>Bacillati</taxon>
        <taxon>Bacillota</taxon>
        <taxon>Bacilli</taxon>
        <taxon>Lactobacillales</taxon>
        <taxon>Lactobacillaceae</taxon>
        <taxon>Ligilactobacillus</taxon>
    </lineage>
</organism>
<dbReference type="AlphaFoldDB" id="A0A9Q9J423"/>
<evidence type="ECO:0000313" key="1">
    <source>
        <dbReference type="EMBL" id="UXC62694.1"/>
    </source>
</evidence>
<dbReference type="Proteomes" id="UP001058429">
    <property type="component" value="Chromosome"/>
</dbReference>
<evidence type="ECO:0008006" key="3">
    <source>
        <dbReference type="Google" id="ProtNLM"/>
    </source>
</evidence>
<evidence type="ECO:0000313" key="2">
    <source>
        <dbReference type="Proteomes" id="UP001058429"/>
    </source>
</evidence>
<dbReference type="EMBL" id="CP104396">
    <property type="protein sequence ID" value="UXC62694.1"/>
    <property type="molecule type" value="Genomic_DNA"/>
</dbReference>
<protein>
    <recommendedName>
        <fullName evidence="3">Zinc ribbon domain-containing protein</fullName>
    </recommendedName>
</protein>
<gene>
    <name evidence="1" type="ORF">N4562_06210</name>
</gene>
<accession>A0A9Q9J423</accession>